<name>A0A6J5LBI0_9CAUD</name>
<gene>
    <name evidence="1" type="ORF">UFOVP125_44</name>
</gene>
<proteinExistence type="predicted"/>
<accession>A0A6J5LBI0</accession>
<dbReference type="EMBL" id="LR796253">
    <property type="protein sequence ID" value="CAB4131834.1"/>
    <property type="molecule type" value="Genomic_DNA"/>
</dbReference>
<sequence>MTKTLLEIAVSRLHKAGYRASPSNMYGGYITVLVPVDGGHNRVTIHHTELYSFLNARA</sequence>
<protein>
    <submittedName>
        <fullName evidence="1">Uncharacterized protein</fullName>
    </submittedName>
</protein>
<reference evidence="1" key="1">
    <citation type="submission" date="2020-04" db="EMBL/GenBank/DDBJ databases">
        <authorList>
            <person name="Chiriac C."/>
            <person name="Salcher M."/>
            <person name="Ghai R."/>
            <person name="Kavagutti S V."/>
        </authorList>
    </citation>
    <scope>NUCLEOTIDE SEQUENCE</scope>
</reference>
<organism evidence="1">
    <name type="scientific">uncultured Caudovirales phage</name>
    <dbReference type="NCBI Taxonomy" id="2100421"/>
    <lineage>
        <taxon>Viruses</taxon>
        <taxon>Duplodnaviria</taxon>
        <taxon>Heunggongvirae</taxon>
        <taxon>Uroviricota</taxon>
        <taxon>Caudoviricetes</taxon>
        <taxon>Peduoviridae</taxon>
        <taxon>Maltschvirus</taxon>
        <taxon>Maltschvirus maltsch</taxon>
    </lineage>
</organism>
<evidence type="ECO:0000313" key="1">
    <source>
        <dbReference type="EMBL" id="CAB4131834.1"/>
    </source>
</evidence>